<dbReference type="EMBL" id="JAVRBK010000001">
    <property type="protein sequence ID" value="KAK5649615.1"/>
    <property type="molecule type" value="Genomic_DNA"/>
</dbReference>
<feature type="disulfide bond" evidence="2">
    <location>
        <begin position="63"/>
        <end position="78"/>
    </location>
</feature>
<feature type="disulfide bond" evidence="2">
    <location>
        <begin position="188"/>
        <end position="203"/>
    </location>
</feature>
<keyword evidence="1 2" id="KW-1015">Disulfide bond</keyword>
<feature type="disulfide bond" evidence="2">
    <location>
        <begin position="44"/>
        <end position="56"/>
    </location>
</feature>
<evidence type="ECO:0000256" key="2">
    <source>
        <dbReference type="PROSITE-ProRule" id="PRU00124"/>
    </source>
</evidence>
<dbReference type="PRINTS" id="PR00261">
    <property type="entry name" value="LDLRECEPTOR"/>
</dbReference>
<dbReference type="AlphaFoldDB" id="A0AAN7VII5"/>
<dbReference type="Pfam" id="PF00057">
    <property type="entry name" value="Ldl_recept_a"/>
    <property type="match status" value="4"/>
</dbReference>
<dbReference type="PROSITE" id="PS01209">
    <property type="entry name" value="LDLRA_1"/>
    <property type="match status" value="3"/>
</dbReference>
<feature type="domain" description="Peptidase S1" evidence="4">
    <location>
        <begin position="360"/>
        <end position="617"/>
    </location>
</feature>
<dbReference type="PROSITE" id="PS50068">
    <property type="entry name" value="LDLRA_2"/>
    <property type="match status" value="4"/>
</dbReference>
<feature type="disulfide bond" evidence="2">
    <location>
        <begin position="134"/>
        <end position="152"/>
    </location>
</feature>
<dbReference type="SUPFAM" id="SSF57424">
    <property type="entry name" value="LDL receptor-like module"/>
    <property type="match status" value="4"/>
</dbReference>
<gene>
    <name evidence="5" type="ORF">RI129_000644</name>
</gene>
<dbReference type="Proteomes" id="UP001329430">
    <property type="component" value="Chromosome 1"/>
</dbReference>
<dbReference type="GO" id="GO:0006508">
    <property type="term" value="P:proteolysis"/>
    <property type="evidence" value="ECO:0007669"/>
    <property type="project" value="InterPro"/>
</dbReference>
<feature type="disulfide bond" evidence="2">
    <location>
        <begin position="51"/>
        <end position="69"/>
    </location>
</feature>
<feature type="disulfide bond" evidence="2">
    <location>
        <begin position="90"/>
        <end position="108"/>
    </location>
</feature>
<organism evidence="5 6">
    <name type="scientific">Pyrocoelia pectoralis</name>
    <dbReference type="NCBI Taxonomy" id="417401"/>
    <lineage>
        <taxon>Eukaryota</taxon>
        <taxon>Metazoa</taxon>
        <taxon>Ecdysozoa</taxon>
        <taxon>Arthropoda</taxon>
        <taxon>Hexapoda</taxon>
        <taxon>Insecta</taxon>
        <taxon>Pterygota</taxon>
        <taxon>Neoptera</taxon>
        <taxon>Endopterygota</taxon>
        <taxon>Coleoptera</taxon>
        <taxon>Polyphaga</taxon>
        <taxon>Elateriformia</taxon>
        <taxon>Elateroidea</taxon>
        <taxon>Lampyridae</taxon>
        <taxon>Lampyrinae</taxon>
        <taxon>Pyrocoelia</taxon>
    </lineage>
</organism>
<evidence type="ECO:0000313" key="5">
    <source>
        <dbReference type="EMBL" id="KAK5649615.1"/>
    </source>
</evidence>
<dbReference type="InterPro" id="IPR001254">
    <property type="entry name" value="Trypsin_dom"/>
</dbReference>
<evidence type="ECO:0000259" key="4">
    <source>
        <dbReference type="PROSITE" id="PS50240"/>
    </source>
</evidence>
<evidence type="ECO:0000256" key="3">
    <source>
        <dbReference type="SAM" id="SignalP"/>
    </source>
</evidence>
<comment type="caution">
    <text evidence="5">The sequence shown here is derived from an EMBL/GenBank/DDBJ whole genome shotgun (WGS) entry which is preliminary data.</text>
</comment>
<name>A0AAN7VII5_9COLE</name>
<evidence type="ECO:0000313" key="6">
    <source>
        <dbReference type="Proteomes" id="UP001329430"/>
    </source>
</evidence>
<dbReference type="SUPFAM" id="SSF50494">
    <property type="entry name" value="Trypsin-like serine proteases"/>
    <property type="match status" value="1"/>
</dbReference>
<dbReference type="CDD" id="cd00190">
    <property type="entry name" value="Tryp_SPc"/>
    <property type="match status" value="1"/>
</dbReference>
<comment type="caution">
    <text evidence="2">Lacks conserved residue(s) required for the propagation of feature annotation.</text>
</comment>
<dbReference type="PANTHER" id="PTHR24252:SF7">
    <property type="entry name" value="HYALIN"/>
    <property type="match status" value="1"/>
</dbReference>
<feature type="disulfide bond" evidence="2">
    <location>
        <begin position="176"/>
        <end position="194"/>
    </location>
</feature>
<keyword evidence="3" id="KW-0732">Signal</keyword>
<sequence length="621" mass="69255">MDGSACIYLFVLFLMNPSNMYENVRNAQKIDNYTIGRHKRQSSCKTGEISCTSGQCVPEENECDGKSDCEDQSDEANCTNFRCTPNLFQCAYGACIMKTAVCDGNRDCRDNSDETTPPCTVTKSSICRRGQFQCNSNDCINEEKLCDGKPDCPDNSDETTQECSQIYCNLRIFFQCDYGACLSNDVKCNGVKDCFDGSDEKNCTTTKPQSGNGCLIPNHPRNGQYKIGANKAIPGQYTPMFSILVAHCKHPFKPNPPVARRELPICLNDTWTITPHSCARSCEPLSSTETTKVSCKHFGEILDNCDNPVEGTVAKVECMPFYEFPEFFKNPDTVCRGGHWDFVQCLPVCGEKRPKGVTDIVGGRIALKSDYPWHVAIYNATNDNICGGTIISHRIVLSAAHCFTDSYGKLYPINDYKIIAGKYYRAYDDPRDEGAQESPIDPIVLPERYKATENNYEADLAILVLTKKLKSSVDVQPICVDWRTSFEKQQLFENNVGVVVGWGQTVLGSHPSTELKELQVPYKPYRSCFAQVPVEFRKFLTHDKICAGYLSKEQAVCQGDSGGGLAFQKNENRFYLRGIVSTSPATKETGTLTCDPNQYATYTLISSYIQLISDVEIQNRS</sequence>
<dbReference type="SMART" id="SM00020">
    <property type="entry name" value="Tryp_SPc"/>
    <property type="match status" value="1"/>
</dbReference>
<dbReference type="PROSITE" id="PS50240">
    <property type="entry name" value="TRYPSIN_DOM"/>
    <property type="match status" value="1"/>
</dbReference>
<dbReference type="GO" id="GO:0004252">
    <property type="term" value="F:serine-type endopeptidase activity"/>
    <property type="evidence" value="ECO:0007669"/>
    <property type="project" value="InterPro"/>
</dbReference>
<reference evidence="5 6" key="1">
    <citation type="journal article" date="2024" name="Insects">
        <title>An Improved Chromosome-Level Genome Assembly of the Firefly Pyrocoelia pectoralis.</title>
        <authorList>
            <person name="Fu X."/>
            <person name="Meyer-Rochow V.B."/>
            <person name="Ballantyne L."/>
            <person name="Zhu X."/>
        </authorList>
    </citation>
    <scope>NUCLEOTIDE SEQUENCE [LARGE SCALE GENOMIC DNA]</scope>
    <source>
        <strain evidence="5">XCY_ONT2</strain>
    </source>
</reference>
<accession>A0AAN7VII5</accession>
<dbReference type="Gene3D" id="2.40.10.10">
    <property type="entry name" value="Trypsin-like serine proteases"/>
    <property type="match status" value="1"/>
</dbReference>
<feature type="chain" id="PRO_5043052186" description="Peptidase S1 domain-containing protein" evidence="3">
    <location>
        <begin position="21"/>
        <end position="621"/>
    </location>
</feature>
<feature type="signal peptide" evidence="3">
    <location>
        <begin position="1"/>
        <end position="20"/>
    </location>
</feature>
<dbReference type="SMART" id="SM00192">
    <property type="entry name" value="LDLa"/>
    <property type="match status" value="4"/>
</dbReference>
<feature type="disulfide bond" evidence="2">
    <location>
        <begin position="83"/>
        <end position="95"/>
    </location>
</feature>
<evidence type="ECO:0000256" key="1">
    <source>
        <dbReference type="ARBA" id="ARBA00023157"/>
    </source>
</evidence>
<protein>
    <recommendedName>
        <fullName evidence="4">Peptidase S1 domain-containing protein</fullName>
    </recommendedName>
</protein>
<dbReference type="PROSITE" id="PS00134">
    <property type="entry name" value="TRYPSIN_HIS"/>
    <property type="match status" value="1"/>
</dbReference>
<dbReference type="InterPro" id="IPR018114">
    <property type="entry name" value="TRYPSIN_HIS"/>
</dbReference>
<dbReference type="CDD" id="cd00112">
    <property type="entry name" value="LDLa"/>
    <property type="match status" value="4"/>
</dbReference>
<dbReference type="InterPro" id="IPR002172">
    <property type="entry name" value="LDrepeatLR_classA_rpt"/>
</dbReference>
<dbReference type="InterPro" id="IPR023415">
    <property type="entry name" value="LDLR_class-A_CS"/>
</dbReference>
<dbReference type="PANTHER" id="PTHR24252">
    <property type="entry name" value="ACROSIN-RELATED"/>
    <property type="match status" value="1"/>
</dbReference>
<keyword evidence="6" id="KW-1185">Reference proteome</keyword>
<feature type="disulfide bond" evidence="2">
    <location>
        <begin position="127"/>
        <end position="139"/>
    </location>
</feature>
<dbReference type="InterPro" id="IPR036055">
    <property type="entry name" value="LDL_receptor-like_sf"/>
</dbReference>
<dbReference type="Pfam" id="PF00089">
    <property type="entry name" value="Trypsin"/>
    <property type="match status" value="1"/>
</dbReference>
<dbReference type="Gene3D" id="4.10.400.10">
    <property type="entry name" value="Low-density Lipoprotein Receptor"/>
    <property type="match status" value="4"/>
</dbReference>
<dbReference type="InterPro" id="IPR043504">
    <property type="entry name" value="Peptidase_S1_PA_chymotrypsin"/>
</dbReference>
<proteinExistence type="predicted"/>
<dbReference type="InterPro" id="IPR009003">
    <property type="entry name" value="Peptidase_S1_PA"/>
</dbReference>